<keyword evidence="1 2" id="KW-0238">DNA-binding</keyword>
<evidence type="ECO:0000313" key="4">
    <source>
        <dbReference type="EMBL" id="TQJ15766.1"/>
    </source>
</evidence>
<dbReference type="InterPro" id="IPR036271">
    <property type="entry name" value="Tet_transcr_reg_TetR-rel_C_sf"/>
</dbReference>
<dbReference type="GO" id="GO:0003700">
    <property type="term" value="F:DNA-binding transcription factor activity"/>
    <property type="evidence" value="ECO:0007669"/>
    <property type="project" value="TreeGrafter"/>
</dbReference>
<evidence type="ECO:0000259" key="3">
    <source>
        <dbReference type="PROSITE" id="PS50977"/>
    </source>
</evidence>
<dbReference type="SUPFAM" id="SSF46689">
    <property type="entry name" value="Homeodomain-like"/>
    <property type="match status" value="1"/>
</dbReference>
<dbReference type="GO" id="GO:0000976">
    <property type="term" value="F:transcription cis-regulatory region binding"/>
    <property type="evidence" value="ECO:0007669"/>
    <property type="project" value="TreeGrafter"/>
</dbReference>
<feature type="domain" description="HTH tetR-type" evidence="3">
    <location>
        <begin position="6"/>
        <end position="66"/>
    </location>
</feature>
<dbReference type="OrthoDB" id="3190535at2"/>
<dbReference type="InterPro" id="IPR050109">
    <property type="entry name" value="HTH-type_TetR-like_transc_reg"/>
</dbReference>
<evidence type="ECO:0000313" key="5">
    <source>
        <dbReference type="Proteomes" id="UP000320806"/>
    </source>
</evidence>
<reference evidence="4 5" key="1">
    <citation type="submission" date="2019-06" db="EMBL/GenBank/DDBJ databases">
        <title>Sequencing the genomes of 1000 actinobacteria strains.</title>
        <authorList>
            <person name="Klenk H.-P."/>
        </authorList>
    </citation>
    <scope>NUCLEOTIDE SEQUENCE [LARGE SCALE GENOMIC DNA]</scope>
    <source>
        <strain evidence="4 5">DSM 19828</strain>
    </source>
</reference>
<accession>A0A542EKN9</accession>
<dbReference type="InterPro" id="IPR009057">
    <property type="entry name" value="Homeodomain-like_sf"/>
</dbReference>
<gene>
    <name evidence="4" type="ORF">FB459_3335</name>
</gene>
<dbReference type="AlphaFoldDB" id="A0A542EKN9"/>
<dbReference type="Proteomes" id="UP000320806">
    <property type="component" value="Unassembled WGS sequence"/>
</dbReference>
<dbReference type="PANTHER" id="PTHR30055:SF200">
    <property type="entry name" value="HTH-TYPE TRANSCRIPTIONAL REPRESSOR BDCR"/>
    <property type="match status" value="1"/>
</dbReference>
<comment type="caution">
    <text evidence="4">The sequence shown here is derived from an EMBL/GenBank/DDBJ whole genome shotgun (WGS) entry which is preliminary data.</text>
</comment>
<evidence type="ECO:0000256" key="2">
    <source>
        <dbReference type="PROSITE-ProRule" id="PRU00335"/>
    </source>
</evidence>
<organism evidence="4 5">
    <name type="scientific">Yimella lutea</name>
    <dbReference type="NCBI Taxonomy" id="587872"/>
    <lineage>
        <taxon>Bacteria</taxon>
        <taxon>Bacillati</taxon>
        <taxon>Actinomycetota</taxon>
        <taxon>Actinomycetes</taxon>
        <taxon>Micrococcales</taxon>
        <taxon>Dermacoccaceae</taxon>
        <taxon>Yimella</taxon>
    </lineage>
</organism>
<dbReference type="Gene3D" id="1.10.357.10">
    <property type="entry name" value="Tetracycline Repressor, domain 2"/>
    <property type="match status" value="1"/>
</dbReference>
<sequence>MTVDTTTTRDRLLDAARISFARKGFHGTTTRDIASAAGLSPAGVYVHHRSKEAMLFEISRAGHERITDRVEAAAGADGDARTRLRAIVHELVLTHAIDHETARVVNYELEALTPEHREVIERLRGRIQHSLRRTVQDGVDAGVFSIDQVGMTANAISGMCVDVARWYEADARWTPERIADHFADIALRMVSSS</sequence>
<dbReference type="InterPro" id="IPR041490">
    <property type="entry name" value="KstR2_TetR_C"/>
</dbReference>
<dbReference type="SUPFAM" id="SSF48498">
    <property type="entry name" value="Tetracyclin repressor-like, C-terminal domain"/>
    <property type="match status" value="1"/>
</dbReference>
<dbReference type="PRINTS" id="PR00455">
    <property type="entry name" value="HTHTETR"/>
</dbReference>
<dbReference type="PROSITE" id="PS50977">
    <property type="entry name" value="HTH_TETR_2"/>
    <property type="match status" value="1"/>
</dbReference>
<dbReference type="RefSeq" id="WP_129624556.1">
    <property type="nucleotide sequence ID" value="NZ_BAABCI010000023.1"/>
</dbReference>
<evidence type="ECO:0000256" key="1">
    <source>
        <dbReference type="ARBA" id="ARBA00023125"/>
    </source>
</evidence>
<dbReference type="InterPro" id="IPR001647">
    <property type="entry name" value="HTH_TetR"/>
</dbReference>
<keyword evidence="5" id="KW-1185">Reference proteome</keyword>
<proteinExistence type="predicted"/>
<protein>
    <submittedName>
        <fullName evidence="4">TetR family transcriptional regulator</fullName>
    </submittedName>
</protein>
<dbReference type="PANTHER" id="PTHR30055">
    <property type="entry name" value="HTH-TYPE TRANSCRIPTIONAL REGULATOR RUTR"/>
    <property type="match status" value="1"/>
</dbReference>
<name>A0A542EKN9_9MICO</name>
<dbReference type="Pfam" id="PF00440">
    <property type="entry name" value="TetR_N"/>
    <property type="match status" value="1"/>
</dbReference>
<dbReference type="Pfam" id="PF17932">
    <property type="entry name" value="TetR_C_24"/>
    <property type="match status" value="1"/>
</dbReference>
<feature type="DNA-binding region" description="H-T-H motif" evidence="2">
    <location>
        <begin position="29"/>
        <end position="48"/>
    </location>
</feature>
<dbReference type="EMBL" id="VFMO01000001">
    <property type="protein sequence ID" value="TQJ15766.1"/>
    <property type="molecule type" value="Genomic_DNA"/>
</dbReference>